<evidence type="ECO:0000256" key="4">
    <source>
        <dbReference type="ARBA" id="ARBA00022884"/>
    </source>
</evidence>
<evidence type="ECO:0000256" key="2">
    <source>
        <dbReference type="ARBA" id="ARBA00022679"/>
    </source>
</evidence>
<dbReference type="Gene3D" id="3.40.50.150">
    <property type="entry name" value="Vaccinia Virus protein VP39"/>
    <property type="match status" value="1"/>
</dbReference>
<accession>A0A1W2EI98</accession>
<gene>
    <name evidence="6" type="ORF">SAMN06297251_1266</name>
</gene>
<dbReference type="GO" id="GO:0003723">
    <property type="term" value="F:RNA binding"/>
    <property type="evidence" value="ECO:0007669"/>
    <property type="project" value="UniProtKB-KW"/>
</dbReference>
<keyword evidence="1 6" id="KW-0489">Methyltransferase</keyword>
<dbReference type="InterPro" id="IPR029063">
    <property type="entry name" value="SAM-dependent_MTases_sf"/>
</dbReference>
<organism evidence="6 7">
    <name type="scientific">Fulvimarina manganoxydans</name>
    <dbReference type="NCBI Taxonomy" id="937218"/>
    <lineage>
        <taxon>Bacteria</taxon>
        <taxon>Pseudomonadati</taxon>
        <taxon>Pseudomonadota</taxon>
        <taxon>Alphaproteobacteria</taxon>
        <taxon>Hyphomicrobiales</taxon>
        <taxon>Aurantimonadaceae</taxon>
        <taxon>Fulvimarina</taxon>
    </lineage>
</organism>
<dbReference type="Proteomes" id="UP000192656">
    <property type="component" value="Unassembled WGS sequence"/>
</dbReference>
<evidence type="ECO:0000256" key="5">
    <source>
        <dbReference type="SAM" id="MobiDB-lite"/>
    </source>
</evidence>
<name>A0A1W2EI98_9HYPH</name>
<evidence type="ECO:0000256" key="1">
    <source>
        <dbReference type="ARBA" id="ARBA00022603"/>
    </source>
</evidence>
<dbReference type="RefSeq" id="WP_425292974.1">
    <property type="nucleotide sequence ID" value="NZ_FWXR01000026.1"/>
</dbReference>
<sequence>MNLETNPVVPPEKKRRSKRRTDTRRVSDEARFFRTWLRRPLVMGAVSPSSKALGRAMAGYVPDPAQFDERSMVLELGPGTGVVTQCLIERGVPESSLHLVEYSEEFCVLLRARFPKAKVTHGDAYQVAAEIERHADGRRLEAVVSGLPLFTKPDLQREIVVGAPLARMAAGRPFIQFSYALTLPVKPARIGATIETSPWIKRNLPPARVLVYRKD</sequence>
<keyword evidence="4" id="KW-0694">RNA-binding</keyword>
<reference evidence="6 7" key="1">
    <citation type="submission" date="2017-04" db="EMBL/GenBank/DDBJ databases">
        <authorList>
            <person name="Afonso C.L."/>
            <person name="Miller P.J."/>
            <person name="Scott M.A."/>
            <person name="Spackman E."/>
            <person name="Goraichik I."/>
            <person name="Dimitrov K.M."/>
            <person name="Suarez D.L."/>
            <person name="Swayne D.E."/>
        </authorList>
    </citation>
    <scope>NUCLEOTIDE SEQUENCE [LARGE SCALE GENOMIC DNA]</scope>
    <source>
        <strain evidence="6 7">CGMCC 1.10972</strain>
    </source>
</reference>
<protein>
    <submittedName>
        <fullName evidence="6">Phosphatidylethanolamine/phosphatidyl-N-methylethanolamine N-methyltransferase</fullName>
    </submittedName>
</protein>
<dbReference type="GO" id="GO:0032259">
    <property type="term" value="P:methylation"/>
    <property type="evidence" value="ECO:0007669"/>
    <property type="project" value="UniProtKB-KW"/>
</dbReference>
<keyword evidence="3" id="KW-0949">S-adenosyl-L-methionine</keyword>
<evidence type="ECO:0000313" key="7">
    <source>
        <dbReference type="Proteomes" id="UP000192656"/>
    </source>
</evidence>
<dbReference type="AlphaFoldDB" id="A0A1W2EI98"/>
<keyword evidence="7" id="KW-1185">Reference proteome</keyword>
<dbReference type="SUPFAM" id="SSF53335">
    <property type="entry name" value="S-adenosyl-L-methionine-dependent methyltransferases"/>
    <property type="match status" value="1"/>
</dbReference>
<proteinExistence type="predicted"/>
<dbReference type="InterPro" id="IPR001737">
    <property type="entry name" value="KsgA/Erm"/>
</dbReference>
<evidence type="ECO:0000256" key="3">
    <source>
        <dbReference type="ARBA" id="ARBA00022691"/>
    </source>
</evidence>
<dbReference type="Pfam" id="PF00398">
    <property type="entry name" value="RrnaAD"/>
    <property type="match status" value="1"/>
</dbReference>
<evidence type="ECO:0000313" key="6">
    <source>
        <dbReference type="EMBL" id="SMD09335.1"/>
    </source>
</evidence>
<dbReference type="CDD" id="cd02440">
    <property type="entry name" value="AdoMet_MTases"/>
    <property type="match status" value="1"/>
</dbReference>
<feature type="region of interest" description="Disordered" evidence="5">
    <location>
        <begin position="1"/>
        <end position="24"/>
    </location>
</feature>
<dbReference type="EMBL" id="FWXR01000026">
    <property type="protein sequence ID" value="SMD09335.1"/>
    <property type="molecule type" value="Genomic_DNA"/>
</dbReference>
<dbReference type="STRING" id="937218.SAMN06297251_1266"/>
<dbReference type="GO" id="GO:0008168">
    <property type="term" value="F:methyltransferase activity"/>
    <property type="evidence" value="ECO:0007669"/>
    <property type="project" value="UniProtKB-KW"/>
</dbReference>
<keyword evidence="2 6" id="KW-0808">Transferase</keyword>
<feature type="compositionally biased region" description="Basic residues" evidence="5">
    <location>
        <begin position="13"/>
        <end position="22"/>
    </location>
</feature>